<dbReference type="SUPFAM" id="SSF55194">
    <property type="entry name" value="Ribosome recycling factor, RRF"/>
    <property type="match status" value="1"/>
</dbReference>
<evidence type="ECO:0000256" key="2">
    <source>
        <dbReference type="ARBA" id="ARBA00022917"/>
    </source>
</evidence>
<dbReference type="InterPro" id="IPR036191">
    <property type="entry name" value="RRF_sf"/>
</dbReference>
<evidence type="ECO:0000259" key="4">
    <source>
        <dbReference type="Pfam" id="PF01765"/>
    </source>
</evidence>
<sequence length="130" mass="14478">MSSNEIERTNNSEDIVKESQRRMSQAVEFLKRGLDTIRTGRATPSLVENILTDYYGTPTPLKQLASLSAPDAQMILVQPYDRSSIKEIEKAILSSSMGFNPANDGNIIRIPIPPLSQDRRKELAKSVGKM</sequence>
<dbReference type="GO" id="GO:0006412">
    <property type="term" value="P:translation"/>
    <property type="evidence" value="ECO:0007669"/>
    <property type="project" value="UniProtKB-KW"/>
</dbReference>
<feature type="region of interest" description="Disordered" evidence="3">
    <location>
        <begin position="1"/>
        <end position="20"/>
    </location>
</feature>
<dbReference type="AlphaFoldDB" id="A0A381Z4K9"/>
<feature type="non-terminal residue" evidence="5">
    <location>
        <position position="130"/>
    </location>
</feature>
<dbReference type="Gene3D" id="3.30.1360.40">
    <property type="match status" value="1"/>
</dbReference>
<gene>
    <name evidence="5" type="ORF">METZ01_LOCUS136973</name>
</gene>
<comment type="similarity">
    <text evidence="1">Belongs to the RRF family.</text>
</comment>
<dbReference type="Gene3D" id="1.10.132.20">
    <property type="entry name" value="Ribosome-recycling factor"/>
    <property type="match status" value="1"/>
</dbReference>
<evidence type="ECO:0000256" key="3">
    <source>
        <dbReference type="SAM" id="MobiDB-lite"/>
    </source>
</evidence>
<dbReference type="InterPro" id="IPR002661">
    <property type="entry name" value="Ribosome_recyc_fac"/>
</dbReference>
<dbReference type="InterPro" id="IPR023584">
    <property type="entry name" value="Ribosome_recyc_fac_dom"/>
</dbReference>
<dbReference type="PANTHER" id="PTHR20982:SF3">
    <property type="entry name" value="MITOCHONDRIAL RIBOSOME RECYCLING FACTOR PSEUDO 1"/>
    <property type="match status" value="1"/>
</dbReference>
<evidence type="ECO:0000313" key="5">
    <source>
        <dbReference type="EMBL" id="SVA84119.1"/>
    </source>
</evidence>
<name>A0A381Z4K9_9ZZZZ</name>
<accession>A0A381Z4K9</accession>
<reference evidence="5" key="1">
    <citation type="submission" date="2018-05" db="EMBL/GenBank/DDBJ databases">
        <authorList>
            <person name="Lanie J.A."/>
            <person name="Ng W.-L."/>
            <person name="Kazmierczak K.M."/>
            <person name="Andrzejewski T.M."/>
            <person name="Davidsen T.M."/>
            <person name="Wayne K.J."/>
            <person name="Tettelin H."/>
            <person name="Glass J.I."/>
            <person name="Rusch D."/>
            <person name="Podicherti R."/>
            <person name="Tsui H.-C.T."/>
            <person name="Winkler M.E."/>
        </authorList>
    </citation>
    <scope>NUCLEOTIDE SEQUENCE</scope>
</reference>
<dbReference type="EMBL" id="UINC01019908">
    <property type="protein sequence ID" value="SVA84119.1"/>
    <property type="molecule type" value="Genomic_DNA"/>
</dbReference>
<protein>
    <recommendedName>
        <fullName evidence="4">Ribosome recycling factor domain-containing protein</fullName>
    </recommendedName>
</protein>
<feature type="domain" description="Ribosome recycling factor" evidence="4">
    <location>
        <begin position="30"/>
        <end position="129"/>
    </location>
</feature>
<dbReference type="Pfam" id="PF01765">
    <property type="entry name" value="RRF"/>
    <property type="match status" value="1"/>
</dbReference>
<keyword evidence="2" id="KW-0648">Protein biosynthesis</keyword>
<evidence type="ECO:0000256" key="1">
    <source>
        <dbReference type="ARBA" id="ARBA00005912"/>
    </source>
</evidence>
<dbReference type="GO" id="GO:0043023">
    <property type="term" value="F:ribosomal large subunit binding"/>
    <property type="evidence" value="ECO:0007669"/>
    <property type="project" value="TreeGrafter"/>
</dbReference>
<dbReference type="PANTHER" id="PTHR20982">
    <property type="entry name" value="RIBOSOME RECYCLING FACTOR"/>
    <property type="match status" value="1"/>
</dbReference>
<organism evidence="5">
    <name type="scientific">marine metagenome</name>
    <dbReference type="NCBI Taxonomy" id="408172"/>
    <lineage>
        <taxon>unclassified sequences</taxon>
        <taxon>metagenomes</taxon>
        <taxon>ecological metagenomes</taxon>
    </lineage>
</organism>
<proteinExistence type="inferred from homology"/>
<dbReference type="FunFam" id="3.30.1360.40:FF:000001">
    <property type="entry name" value="Ribosome-recycling factor"/>
    <property type="match status" value="1"/>
</dbReference>